<feature type="signal peptide" evidence="5">
    <location>
        <begin position="1"/>
        <end position="22"/>
    </location>
</feature>
<comment type="subcellular location">
    <subcellularLocation>
        <location evidence="1">Cell envelope</location>
    </subcellularLocation>
</comment>
<dbReference type="Proteomes" id="UP000481327">
    <property type="component" value="Unassembled WGS sequence"/>
</dbReference>
<feature type="chain" id="PRO_5028961425" evidence="5">
    <location>
        <begin position="23"/>
        <end position="194"/>
    </location>
</feature>
<evidence type="ECO:0000256" key="4">
    <source>
        <dbReference type="ARBA" id="ARBA00023284"/>
    </source>
</evidence>
<evidence type="ECO:0000313" key="7">
    <source>
        <dbReference type="EMBL" id="MQT16812.1"/>
    </source>
</evidence>
<dbReference type="CDD" id="cd02966">
    <property type="entry name" value="TlpA_like_family"/>
    <property type="match status" value="1"/>
</dbReference>
<keyword evidence="2" id="KW-0201">Cytochrome c-type biogenesis</keyword>
<evidence type="ECO:0000256" key="5">
    <source>
        <dbReference type="SAM" id="SignalP"/>
    </source>
</evidence>
<dbReference type="PANTHER" id="PTHR42852:SF6">
    <property type="entry name" value="THIOL:DISULFIDE INTERCHANGE PROTEIN DSBE"/>
    <property type="match status" value="1"/>
</dbReference>
<evidence type="ECO:0000256" key="3">
    <source>
        <dbReference type="ARBA" id="ARBA00023157"/>
    </source>
</evidence>
<name>A0A7C9GNI5_9SPHN</name>
<evidence type="ECO:0000256" key="1">
    <source>
        <dbReference type="ARBA" id="ARBA00004196"/>
    </source>
</evidence>
<dbReference type="GO" id="GO:0016491">
    <property type="term" value="F:oxidoreductase activity"/>
    <property type="evidence" value="ECO:0007669"/>
    <property type="project" value="InterPro"/>
</dbReference>
<dbReference type="PROSITE" id="PS51352">
    <property type="entry name" value="THIOREDOXIN_2"/>
    <property type="match status" value="1"/>
</dbReference>
<dbReference type="PANTHER" id="PTHR42852">
    <property type="entry name" value="THIOL:DISULFIDE INTERCHANGE PROTEIN DSBE"/>
    <property type="match status" value="1"/>
</dbReference>
<dbReference type="Gene3D" id="3.40.30.10">
    <property type="entry name" value="Glutaredoxin"/>
    <property type="match status" value="1"/>
</dbReference>
<dbReference type="InterPro" id="IPR013766">
    <property type="entry name" value="Thioredoxin_domain"/>
</dbReference>
<dbReference type="SUPFAM" id="SSF52833">
    <property type="entry name" value="Thioredoxin-like"/>
    <property type="match status" value="1"/>
</dbReference>
<keyword evidence="8" id="KW-1185">Reference proteome</keyword>
<keyword evidence="3" id="KW-1015">Disulfide bond</keyword>
<sequence length="194" mass="20470">MGVMGIETARLLLALGAAASLAACDGGDKGKTAAPQATSAAGSTPGAAAARLNVIDRSQAGTPAPDVPFEWHGGDKTSMADFRGKKVLVNLWATWCAPCIAEMPELDRLAGSRRGKLVILPISQDMEGWLAVNKFFTEGKFNALEPYVDQPGSFAEAVKAKGLPISILYDEQGKEVWRVAGTPNWNELAMQGIV</sequence>
<keyword evidence="5" id="KW-0732">Signal</keyword>
<evidence type="ECO:0000313" key="8">
    <source>
        <dbReference type="Proteomes" id="UP000481327"/>
    </source>
</evidence>
<evidence type="ECO:0000256" key="2">
    <source>
        <dbReference type="ARBA" id="ARBA00022748"/>
    </source>
</evidence>
<dbReference type="Pfam" id="PF08534">
    <property type="entry name" value="Redoxin"/>
    <property type="match status" value="1"/>
</dbReference>
<comment type="caution">
    <text evidence="7">The sequence shown here is derived from an EMBL/GenBank/DDBJ whole genome shotgun (WGS) entry which is preliminary data.</text>
</comment>
<gene>
    <name evidence="7" type="ORF">F3168_06035</name>
</gene>
<dbReference type="AlphaFoldDB" id="A0A7C9GNI5"/>
<dbReference type="InterPro" id="IPR050553">
    <property type="entry name" value="Thioredoxin_ResA/DsbE_sf"/>
</dbReference>
<dbReference type="InterPro" id="IPR036249">
    <property type="entry name" value="Thioredoxin-like_sf"/>
</dbReference>
<keyword evidence="4" id="KW-0676">Redox-active center</keyword>
<feature type="domain" description="Thioredoxin" evidence="6">
    <location>
        <begin position="58"/>
        <end position="194"/>
    </location>
</feature>
<accession>A0A7C9GNI5</accession>
<reference evidence="7 8" key="1">
    <citation type="submission" date="2019-09" db="EMBL/GenBank/DDBJ databases">
        <title>Polymorphobacter sp. isolated from a lake in China.</title>
        <authorList>
            <person name="Liu Z."/>
        </authorList>
    </citation>
    <scope>NUCLEOTIDE SEQUENCE [LARGE SCALE GENOMIC DNA]</scope>
    <source>
        <strain evidence="7 8">D40P</strain>
    </source>
</reference>
<dbReference type="GO" id="GO:0017004">
    <property type="term" value="P:cytochrome complex assembly"/>
    <property type="evidence" value="ECO:0007669"/>
    <property type="project" value="UniProtKB-KW"/>
</dbReference>
<dbReference type="InterPro" id="IPR013740">
    <property type="entry name" value="Redoxin"/>
</dbReference>
<dbReference type="RefSeq" id="WP_152577271.1">
    <property type="nucleotide sequence ID" value="NZ_WEFI01000002.1"/>
</dbReference>
<dbReference type="OrthoDB" id="9799347at2"/>
<dbReference type="GO" id="GO:0030313">
    <property type="term" value="C:cell envelope"/>
    <property type="evidence" value="ECO:0007669"/>
    <property type="project" value="UniProtKB-SubCell"/>
</dbReference>
<dbReference type="EMBL" id="WIOL01000002">
    <property type="protein sequence ID" value="MQT16812.1"/>
    <property type="molecule type" value="Genomic_DNA"/>
</dbReference>
<organism evidence="7 8">
    <name type="scientific">Sandarakinorhabdus fusca</name>
    <dbReference type="NCBI Taxonomy" id="1439888"/>
    <lineage>
        <taxon>Bacteria</taxon>
        <taxon>Pseudomonadati</taxon>
        <taxon>Pseudomonadota</taxon>
        <taxon>Alphaproteobacteria</taxon>
        <taxon>Sphingomonadales</taxon>
        <taxon>Sphingosinicellaceae</taxon>
        <taxon>Sandarakinorhabdus</taxon>
    </lineage>
</organism>
<protein>
    <submittedName>
        <fullName evidence="7">Redoxin family protein</fullName>
    </submittedName>
</protein>
<evidence type="ECO:0000259" key="6">
    <source>
        <dbReference type="PROSITE" id="PS51352"/>
    </source>
</evidence>
<proteinExistence type="predicted"/>